<dbReference type="EMBL" id="PGTB01000012">
    <property type="protein sequence ID" value="PJE37564.1"/>
    <property type="molecule type" value="Genomic_DNA"/>
</dbReference>
<name>A0A2M8J463_9RHOB</name>
<evidence type="ECO:0000259" key="1">
    <source>
        <dbReference type="Pfam" id="PF10074"/>
    </source>
</evidence>
<dbReference type="Proteomes" id="UP000231553">
    <property type="component" value="Unassembled WGS sequence"/>
</dbReference>
<dbReference type="OrthoDB" id="7772848at2"/>
<accession>A0A2M8J463</accession>
<protein>
    <recommendedName>
        <fullName evidence="1">T6SS Transcription factor RovC-like DNA binding domain-containing protein</fullName>
    </recommendedName>
</protein>
<evidence type="ECO:0000313" key="3">
    <source>
        <dbReference type="Proteomes" id="UP000231553"/>
    </source>
</evidence>
<organism evidence="2 3">
    <name type="scientific">Pseudooceanicola lipolyticus</name>
    <dbReference type="NCBI Taxonomy" id="2029104"/>
    <lineage>
        <taxon>Bacteria</taxon>
        <taxon>Pseudomonadati</taxon>
        <taxon>Pseudomonadota</taxon>
        <taxon>Alphaproteobacteria</taxon>
        <taxon>Rhodobacterales</taxon>
        <taxon>Paracoccaceae</taxon>
        <taxon>Pseudooceanicola</taxon>
    </lineage>
</organism>
<comment type="caution">
    <text evidence="2">The sequence shown here is derived from an EMBL/GenBank/DDBJ whole genome shotgun (WGS) entry which is preliminary data.</text>
</comment>
<dbReference type="AlphaFoldDB" id="A0A2M8J463"/>
<proteinExistence type="predicted"/>
<reference evidence="2 3" key="1">
    <citation type="journal article" date="2018" name="Int. J. Syst. Evol. Microbiol.">
        <title>Pseudooceanicola lipolyticus sp. nov., a marine alphaproteobacterium, reclassification of Oceanicola flagellatus as Pseudooceanicola flagellatus comb. nov. and emended description of the genus Pseudooceanicola.</title>
        <authorList>
            <person name="Huang M.-M."/>
            <person name="Guo L.-L."/>
            <person name="Wu Y.-H."/>
            <person name="Lai Q.-L."/>
            <person name="Shao Z.-Z."/>
            <person name="Wang C.-S."/>
            <person name="Wu M."/>
            <person name="Xu X.-W."/>
        </authorList>
    </citation>
    <scope>NUCLEOTIDE SEQUENCE [LARGE SCALE GENOMIC DNA]</scope>
    <source>
        <strain evidence="2 3">157</strain>
    </source>
</reference>
<evidence type="ECO:0000313" key="2">
    <source>
        <dbReference type="EMBL" id="PJE37564.1"/>
    </source>
</evidence>
<keyword evidence="3" id="KW-1185">Reference proteome</keyword>
<gene>
    <name evidence="2" type="ORF">CVM52_06095</name>
</gene>
<feature type="domain" description="T6SS Transcription factor RovC-like DNA binding" evidence="1">
    <location>
        <begin position="73"/>
        <end position="172"/>
    </location>
</feature>
<dbReference type="InterPro" id="IPR018754">
    <property type="entry name" value="RovC-like_DNA-bd"/>
</dbReference>
<dbReference type="Pfam" id="PF10074">
    <property type="entry name" value="RovC_DNA-bd"/>
    <property type="match status" value="1"/>
</dbReference>
<sequence length="177" mass="19851">MPQHDTSVVLLEGVPPASGVESTRFPVRGVDHVRTDHDTMAVLRNLGDGQRLSVLQLQGTVGSSTFAALVTLGLEGFDRLESVHRLLASLHERAIPPDTRLTVQQRLRLRRMLQAFDGRRDGATQKEIGETIFRTGHLSRHDWQAHSARHAVMALLKDARSMVEGGYLQLLRHKRRE</sequence>